<dbReference type="Proteomes" id="UP000235584">
    <property type="component" value="Chromosome"/>
</dbReference>
<dbReference type="GO" id="GO:0022625">
    <property type="term" value="C:cytosolic large ribosomal subunit"/>
    <property type="evidence" value="ECO:0007669"/>
    <property type="project" value="TreeGrafter"/>
</dbReference>
<dbReference type="OrthoDB" id="5296107at2"/>
<dbReference type="GO" id="GO:0003735">
    <property type="term" value="F:structural constituent of ribosome"/>
    <property type="evidence" value="ECO:0007669"/>
    <property type="project" value="InterPro"/>
</dbReference>
<dbReference type="HAMAP" id="MF_01331_B">
    <property type="entry name" value="Ribosomal_uL22_B"/>
    <property type="match status" value="1"/>
</dbReference>
<comment type="subunit">
    <text evidence="7 9">Part of the 50S ribosomal subunit.</text>
</comment>
<dbReference type="InterPro" id="IPR018260">
    <property type="entry name" value="Ribosomal_uL22_CS"/>
</dbReference>
<evidence type="ECO:0000256" key="4">
    <source>
        <dbReference type="ARBA" id="ARBA00022980"/>
    </source>
</evidence>
<organism evidence="11 12">
    <name type="scientific">Bacteriovorax stolpii</name>
    <name type="common">Bdellovibrio stolpii</name>
    <dbReference type="NCBI Taxonomy" id="960"/>
    <lineage>
        <taxon>Bacteria</taxon>
        <taxon>Pseudomonadati</taxon>
        <taxon>Bdellovibrionota</taxon>
        <taxon>Bacteriovoracia</taxon>
        <taxon>Bacteriovoracales</taxon>
        <taxon>Bacteriovoracaceae</taxon>
        <taxon>Bacteriovorax</taxon>
    </lineage>
</organism>
<dbReference type="RefSeq" id="WP_102245274.1">
    <property type="nucleotide sequence ID" value="NZ_CP025704.1"/>
</dbReference>
<keyword evidence="4 7" id="KW-0689">Ribosomal protein</keyword>
<dbReference type="PROSITE" id="PS00464">
    <property type="entry name" value="RIBOSOMAL_L22"/>
    <property type="match status" value="1"/>
</dbReference>
<reference evidence="11 12" key="1">
    <citation type="submission" date="2018-01" db="EMBL/GenBank/DDBJ databases">
        <title>Complete genome sequence of Bacteriovorax stolpii DSM12778.</title>
        <authorList>
            <person name="Tang B."/>
            <person name="Chang J."/>
        </authorList>
    </citation>
    <scope>NUCLEOTIDE SEQUENCE [LARGE SCALE GENOMIC DNA]</scope>
    <source>
        <strain evidence="11 12">DSM 12778</strain>
    </source>
</reference>
<dbReference type="SUPFAM" id="SSF54843">
    <property type="entry name" value="Ribosomal protein L22"/>
    <property type="match status" value="1"/>
</dbReference>
<keyword evidence="2 7" id="KW-0699">rRNA-binding</keyword>
<gene>
    <name evidence="7" type="primary">rplV</name>
    <name evidence="11" type="ORF">C0V70_18100</name>
</gene>
<evidence type="ECO:0000256" key="6">
    <source>
        <dbReference type="ARBA" id="ARBA00035207"/>
    </source>
</evidence>
<keyword evidence="3 7" id="KW-0694">RNA-binding</keyword>
<dbReference type="KEGG" id="bsto:C0V70_18100"/>
<evidence type="ECO:0000313" key="11">
    <source>
        <dbReference type="EMBL" id="AUN99985.1"/>
    </source>
</evidence>
<dbReference type="AlphaFoldDB" id="A0A2K9NY97"/>
<dbReference type="PANTHER" id="PTHR13501">
    <property type="entry name" value="CHLOROPLAST 50S RIBOSOMAL PROTEIN L22-RELATED"/>
    <property type="match status" value="1"/>
</dbReference>
<comment type="function">
    <text evidence="7">The globular domain of the protein is located near the polypeptide exit tunnel on the outside of the subunit, while an extended beta-hairpin is found that lines the wall of the exit tunnel in the center of the 70S ribosome.</text>
</comment>
<dbReference type="GO" id="GO:0006412">
    <property type="term" value="P:translation"/>
    <property type="evidence" value="ECO:0007669"/>
    <property type="project" value="UniProtKB-UniRule"/>
</dbReference>
<dbReference type="Gene3D" id="3.90.470.10">
    <property type="entry name" value="Ribosomal protein L22/L17"/>
    <property type="match status" value="1"/>
</dbReference>
<comment type="similarity">
    <text evidence="1 7 8">Belongs to the universal ribosomal protein uL22 family.</text>
</comment>
<dbReference type="NCBIfam" id="TIGR01044">
    <property type="entry name" value="rplV_bact"/>
    <property type="match status" value="1"/>
</dbReference>
<evidence type="ECO:0000256" key="7">
    <source>
        <dbReference type="HAMAP-Rule" id="MF_01331"/>
    </source>
</evidence>
<keyword evidence="12" id="KW-1185">Reference proteome</keyword>
<evidence type="ECO:0000256" key="2">
    <source>
        <dbReference type="ARBA" id="ARBA00022730"/>
    </source>
</evidence>
<name>A0A2K9NY97_BACTC</name>
<evidence type="ECO:0000256" key="1">
    <source>
        <dbReference type="ARBA" id="ARBA00009451"/>
    </source>
</evidence>
<evidence type="ECO:0000256" key="5">
    <source>
        <dbReference type="ARBA" id="ARBA00023274"/>
    </source>
</evidence>
<evidence type="ECO:0000256" key="3">
    <source>
        <dbReference type="ARBA" id="ARBA00022884"/>
    </source>
</evidence>
<protein>
    <recommendedName>
        <fullName evidence="6 7">Large ribosomal subunit protein uL22</fullName>
    </recommendedName>
</protein>
<proteinExistence type="inferred from homology"/>
<evidence type="ECO:0000256" key="10">
    <source>
        <dbReference type="RuleBase" id="RU004008"/>
    </source>
</evidence>
<dbReference type="GO" id="GO:0019843">
    <property type="term" value="F:rRNA binding"/>
    <property type="evidence" value="ECO:0007669"/>
    <property type="project" value="UniProtKB-UniRule"/>
</dbReference>
<sequence>MAIKVKLSNVGIAPRKVRQVCDLVRNKKASDAIKILRFCEKKEIAIALTKLINSGLAIANEANKYDLDNLVVGTIFADEGAMQKRIMPRAQGRAYKIRKRSSHVTVVLKEA</sequence>
<dbReference type="PANTHER" id="PTHR13501:SF8">
    <property type="entry name" value="LARGE RIBOSOMAL SUBUNIT PROTEIN UL22M"/>
    <property type="match status" value="1"/>
</dbReference>
<comment type="function">
    <text evidence="7 10">This protein binds specifically to 23S rRNA; its binding is stimulated by other ribosomal proteins, e.g., L4, L17, and L20. It is important during the early stages of 50S assembly. It makes multiple contacts with different domains of the 23S rRNA in the assembled 50S subunit and ribosome.</text>
</comment>
<dbReference type="EMBL" id="CP025704">
    <property type="protein sequence ID" value="AUN99985.1"/>
    <property type="molecule type" value="Genomic_DNA"/>
</dbReference>
<keyword evidence="5 7" id="KW-0687">Ribonucleoprotein</keyword>
<dbReference type="InterPro" id="IPR047867">
    <property type="entry name" value="Ribosomal_uL22_bac/org-type"/>
</dbReference>
<accession>A0A2K9NY97</accession>
<evidence type="ECO:0000256" key="8">
    <source>
        <dbReference type="RuleBase" id="RU004005"/>
    </source>
</evidence>
<evidence type="ECO:0000313" key="12">
    <source>
        <dbReference type="Proteomes" id="UP000235584"/>
    </source>
</evidence>
<evidence type="ECO:0000256" key="9">
    <source>
        <dbReference type="RuleBase" id="RU004006"/>
    </source>
</evidence>
<dbReference type="InterPro" id="IPR001063">
    <property type="entry name" value="Ribosomal_uL22"/>
</dbReference>
<dbReference type="Pfam" id="PF00237">
    <property type="entry name" value="Ribosomal_L22"/>
    <property type="match status" value="1"/>
</dbReference>
<dbReference type="InterPro" id="IPR036394">
    <property type="entry name" value="Ribosomal_uL22_sf"/>
</dbReference>
<dbReference type="CDD" id="cd00336">
    <property type="entry name" value="Ribosomal_L22"/>
    <property type="match status" value="1"/>
</dbReference>
<dbReference type="InterPro" id="IPR005727">
    <property type="entry name" value="Ribosomal_uL22_bac/chlpt-type"/>
</dbReference>